<reference evidence="1" key="1">
    <citation type="submission" date="2022-01" db="EMBL/GenBank/DDBJ databases">
        <title>Gillisia lutea sp. nov., isolated from marine plastic residues from the Malvarosa beach (Valencia, Spain).</title>
        <authorList>
            <person name="Vidal-Verdu A."/>
            <person name="Molina-Menor E."/>
            <person name="Satari L."/>
            <person name="Pascual J."/>
            <person name="Pereto J."/>
            <person name="Porcar M."/>
        </authorList>
    </citation>
    <scope>NUCLEOTIDE SEQUENCE</scope>
    <source>
        <strain evidence="1">M10.2A</strain>
    </source>
</reference>
<organism evidence="1 2">
    <name type="scientific">Gillisia lutea</name>
    <dbReference type="NCBI Taxonomy" id="2909668"/>
    <lineage>
        <taxon>Bacteria</taxon>
        <taxon>Pseudomonadati</taxon>
        <taxon>Bacteroidota</taxon>
        <taxon>Flavobacteriia</taxon>
        <taxon>Flavobacteriales</taxon>
        <taxon>Flavobacteriaceae</taxon>
        <taxon>Gillisia</taxon>
    </lineage>
</organism>
<name>A0ABS9EJD0_9FLAO</name>
<proteinExistence type="predicted"/>
<dbReference type="RefSeq" id="WP_236134439.1">
    <property type="nucleotide sequence ID" value="NZ_JAKGTH010000010.1"/>
</dbReference>
<accession>A0ABS9EJD0</accession>
<comment type="caution">
    <text evidence="1">The sequence shown here is derived from an EMBL/GenBank/DDBJ whole genome shotgun (WGS) entry which is preliminary data.</text>
</comment>
<evidence type="ECO:0000313" key="1">
    <source>
        <dbReference type="EMBL" id="MCF4102294.1"/>
    </source>
</evidence>
<sequence length="408" mass="47326">MRKYRLLVYALLISFSGYSQISFVTGYYLNNSGKKVSGLIQNQDWNDNPESFNFKLNSGSLEQKMKIEDVIEFGFENIRFKRAEVKVDLTGDQVRDLTGQRAPVYSERRVFLKYLQDGEADLFLYRNNSVLRYFYSIKDEDPQQLIYKRYLQGGKILVNNRYKQQLITSVNCGNKSTKDIQSVSYRQSELDRYFTDYNRCQNASIIKYKTNTENGKLFVKALVGTDFTGMEVEKGLNAGGVSFDKNFFVRAGVEIEYVMPFNRNKWSLFIQPVYRSFKEEQHLTKSYDADFSVKYNSIELAIGVRHYFFLNNTTKLFLNAILSGDLPLKSEVSFENTYMNEDPYLDEFKSGTSFGIGGGVNLHNCFSLELRYNTSRDLTGLKFVDRTYNLDFVSKFNTASVIFTYTLL</sequence>
<gene>
    <name evidence="1" type="ORF">L1I30_11495</name>
</gene>
<dbReference type="Proteomes" id="UP001179363">
    <property type="component" value="Unassembled WGS sequence"/>
</dbReference>
<protein>
    <submittedName>
        <fullName evidence="1">PorT family protein</fullName>
    </submittedName>
</protein>
<dbReference type="EMBL" id="JAKGTH010000010">
    <property type="protein sequence ID" value="MCF4102294.1"/>
    <property type="molecule type" value="Genomic_DNA"/>
</dbReference>
<keyword evidence="2" id="KW-1185">Reference proteome</keyword>
<evidence type="ECO:0000313" key="2">
    <source>
        <dbReference type="Proteomes" id="UP001179363"/>
    </source>
</evidence>